<protein>
    <recommendedName>
        <fullName evidence="5">Alanine racemase</fullName>
        <ecNumber evidence="5">5.1.1.1</ecNumber>
    </recommendedName>
</protein>
<dbReference type="PANTHER" id="PTHR30511">
    <property type="entry name" value="ALANINE RACEMASE"/>
    <property type="match status" value="1"/>
</dbReference>
<evidence type="ECO:0000313" key="9">
    <source>
        <dbReference type="EMBL" id="KRN04314.1"/>
    </source>
</evidence>
<dbReference type="PRINTS" id="PR00992">
    <property type="entry name" value="ALARACEMASE"/>
</dbReference>
<organism evidence="9 10">
    <name type="scientific">Holzapfeliella floricola DSM 23037 = JCM 16512</name>
    <dbReference type="NCBI Taxonomy" id="1423744"/>
    <lineage>
        <taxon>Bacteria</taxon>
        <taxon>Bacillati</taxon>
        <taxon>Bacillota</taxon>
        <taxon>Bacilli</taxon>
        <taxon>Lactobacillales</taxon>
        <taxon>Lactobacillaceae</taxon>
        <taxon>Holzapfeliella</taxon>
    </lineage>
</organism>
<dbReference type="InterPro" id="IPR011079">
    <property type="entry name" value="Ala_racemase_C"/>
</dbReference>
<dbReference type="FunFam" id="2.40.37.10:FF:000006">
    <property type="entry name" value="Alanine racemase"/>
    <property type="match status" value="1"/>
</dbReference>
<dbReference type="PROSITE" id="PS00395">
    <property type="entry name" value="ALANINE_RACEMASE"/>
    <property type="match status" value="1"/>
</dbReference>
<comment type="catalytic activity">
    <reaction evidence="1 5">
        <text>L-alanine = D-alanine</text>
        <dbReference type="Rhea" id="RHEA:20249"/>
        <dbReference type="ChEBI" id="CHEBI:57416"/>
        <dbReference type="ChEBI" id="CHEBI:57972"/>
        <dbReference type="EC" id="5.1.1.1"/>
    </reaction>
</comment>
<dbReference type="GO" id="GO:0030632">
    <property type="term" value="P:D-alanine biosynthetic process"/>
    <property type="evidence" value="ECO:0007669"/>
    <property type="project" value="UniProtKB-UniRule"/>
</dbReference>
<keyword evidence="4 5" id="KW-0413">Isomerase</keyword>
<dbReference type="EMBL" id="AYZL01000016">
    <property type="protein sequence ID" value="KRN04314.1"/>
    <property type="molecule type" value="Genomic_DNA"/>
</dbReference>
<dbReference type="SMART" id="SM01005">
    <property type="entry name" value="Ala_racemase_C"/>
    <property type="match status" value="1"/>
</dbReference>
<dbReference type="GO" id="GO:0005829">
    <property type="term" value="C:cytosol"/>
    <property type="evidence" value="ECO:0007669"/>
    <property type="project" value="TreeGrafter"/>
</dbReference>
<comment type="pathway">
    <text evidence="5">Amino-acid biosynthesis; D-alanine biosynthesis; D-alanine from L-alanine: step 1/1.</text>
</comment>
<comment type="caution">
    <text evidence="9">The sequence shown here is derived from an EMBL/GenBank/DDBJ whole genome shotgun (WGS) entry which is preliminary data.</text>
</comment>
<dbReference type="UniPathway" id="UPA00042">
    <property type="reaction ID" value="UER00497"/>
</dbReference>
<sequence length="380" mass="41975">MIIATNRHAQVNVNLEAIKQNVKRQIESFNTDVDVFGVVKANGYGHGMVPVAQAILQAGAKGLCVAMIDEALELRQQGILCPILVLGIQDSSLAPLAVEYDISLPVGNLNWLKQATTYLKSTQQLKIHLAVDSGMGRIGFMDASQMPEIESFLTNHQTAFEVEGLFTHFATADEADDSYFNYQVSRFNAVKDKFNLKPKYIHMTNSATSLFHHNIHGNMVRIGIGLYGLNPSSSPSAKDLDLPYDLSPALSLTSELVFVKEITPEMGVSYGATYKAEKSQWIGTIPVGYADGWSRKMQGFKVKVGDEYCPIVGRVCMDQFMVKLSKPYDVGTRVTLISDNPNEPNSVTAVANYIDTIHYEVICGLTPRLKRVYHNSIESE</sequence>
<evidence type="ECO:0000256" key="5">
    <source>
        <dbReference type="HAMAP-Rule" id="MF_01201"/>
    </source>
</evidence>
<feature type="modified residue" description="N6-(pyridoxal phosphate)lysine" evidence="5 6">
    <location>
        <position position="40"/>
    </location>
</feature>
<dbReference type="InterPro" id="IPR029066">
    <property type="entry name" value="PLP-binding_barrel"/>
</dbReference>
<feature type="binding site" evidence="5 7">
    <location>
        <position position="137"/>
    </location>
    <ligand>
        <name>substrate</name>
    </ligand>
</feature>
<dbReference type="InterPro" id="IPR000821">
    <property type="entry name" value="Ala_racemase"/>
</dbReference>
<dbReference type="Gene3D" id="3.20.20.10">
    <property type="entry name" value="Alanine racemase"/>
    <property type="match status" value="1"/>
</dbReference>
<feature type="domain" description="Alanine racemase C-terminal" evidence="8">
    <location>
        <begin position="249"/>
        <end position="374"/>
    </location>
</feature>
<dbReference type="InterPro" id="IPR001608">
    <property type="entry name" value="Ala_racemase_N"/>
</dbReference>
<evidence type="ECO:0000256" key="6">
    <source>
        <dbReference type="PIRSR" id="PIRSR600821-50"/>
    </source>
</evidence>
<dbReference type="Pfam" id="PF01168">
    <property type="entry name" value="Ala_racemase_N"/>
    <property type="match status" value="1"/>
</dbReference>
<dbReference type="GO" id="GO:0030170">
    <property type="term" value="F:pyridoxal phosphate binding"/>
    <property type="evidence" value="ECO:0007669"/>
    <property type="project" value="UniProtKB-UniRule"/>
</dbReference>
<dbReference type="RefSeq" id="WP_056974594.1">
    <property type="nucleotide sequence ID" value="NZ_AYZL01000016.1"/>
</dbReference>
<accession>A0A0R2DUZ7</accession>
<reference evidence="9 10" key="1">
    <citation type="journal article" date="2015" name="Genome Announc.">
        <title>Expanding the biotechnology potential of lactobacilli through comparative genomics of 213 strains and associated genera.</title>
        <authorList>
            <person name="Sun Z."/>
            <person name="Harris H.M."/>
            <person name="McCann A."/>
            <person name="Guo C."/>
            <person name="Argimon S."/>
            <person name="Zhang W."/>
            <person name="Yang X."/>
            <person name="Jeffery I.B."/>
            <person name="Cooney J.C."/>
            <person name="Kagawa T.F."/>
            <person name="Liu W."/>
            <person name="Song Y."/>
            <person name="Salvetti E."/>
            <person name="Wrobel A."/>
            <person name="Rasinkangas P."/>
            <person name="Parkhill J."/>
            <person name="Rea M.C."/>
            <person name="O'Sullivan O."/>
            <person name="Ritari J."/>
            <person name="Douillard F.P."/>
            <person name="Paul Ross R."/>
            <person name="Yang R."/>
            <person name="Briner A.E."/>
            <person name="Felis G.E."/>
            <person name="de Vos W.M."/>
            <person name="Barrangou R."/>
            <person name="Klaenhammer T.R."/>
            <person name="Caufield P.W."/>
            <person name="Cui Y."/>
            <person name="Zhang H."/>
            <person name="O'Toole P.W."/>
        </authorList>
    </citation>
    <scope>NUCLEOTIDE SEQUENCE [LARGE SCALE GENOMIC DNA]</scope>
    <source>
        <strain evidence="9 10">DSM 23037</strain>
    </source>
</reference>
<dbReference type="GO" id="GO:0009252">
    <property type="term" value="P:peptidoglycan biosynthetic process"/>
    <property type="evidence" value="ECO:0007669"/>
    <property type="project" value="TreeGrafter"/>
</dbReference>
<evidence type="ECO:0000259" key="8">
    <source>
        <dbReference type="SMART" id="SM01005"/>
    </source>
</evidence>
<dbReference type="PANTHER" id="PTHR30511:SF0">
    <property type="entry name" value="ALANINE RACEMASE, CATABOLIC-RELATED"/>
    <property type="match status" value="1"/>
</dbReference>
<evidence type="ECO:0000256" key="7">
    <source>
        <dbReference type="PIRSR" id="PIRSR600821-52"/>
    </source>
</evidence>
<dbReference type="NCBIfam" id="TIGR00492">
    <property type="entry name" value="alr"/>
    <property type="match status" value="1"/>
</dbReference>
<dbReference type="HAMAP" id="MF_01201">
    <property type="entry name" value="Ala_racemase"/>
    <property type="match status" value="1"/>
</dbReference>
<dbReference type="AlphaFoldDB" id="A0A0R2DUZ7"/>
<dbReference type="PATRIC" id="fig|1423744.4.peg.423"/>
<evidence type="ECO:0000256" key="2">
    <source>
        <dbReference type="ARBA" id="ARBA00001933"/>
    </source>
</evidence>
<comment type="function">
    <text evidence="5">Catalyzes the interconversion of L-alanine and D-alanine. May also act on other amino acids.</text>
</comment>
<dbReference type="GO" id="GO:0008784">
    <property type="term" value="F:alanine racemase activity"/>
    <property type="evidence" value="ECO:0007669"/>
    <property type="project" value="UniProtKB-UniRule"/>
</dbReference>
<dbReference type="CDD" id="cd00430">
    <property type="entry name" value="PLPDE_III_AR"/>
    <property type="match status" value="1"/>
</dbReference>
<dbReference type="SUPFAM" id="SSF51419">
    <property type="entry name" value="PLP-binding barrel"/>
    <property type="match status" value="1"/>
</dbReference>
<evidence type="ECO:0000256" key="1">
    <source>
        <dbReference type="ARBA" id="ARBA00000316"/>
    </source>
</evidence>
<keyword evidence="10" id="KW-1185">Reference proteome</keyword>
<proteinExistence type="inferred from homology"/>
<dbReference type="OrthoDB" id="9813814at2"/>
<name>A0A0R2DUZ7_9LACO</name>
<evidence type="ECO:0000256" key="4">
    <source>
        <dbReference type="ARBA" id="ARBA00023235"/>
    </source>
</evidence>
<evidence type="ECO:0000256" key="3">
    <source>
        <dbReference type="ARBA" id="ARBA00022898"/>
    </source>
</evidence>
<dbReference type="FunFam" id="3.20.20.10:FF:000002">
    <property type="entry name" value="Alanine racemase"/>
    <property type="match status" value="1"/>
</dbReference>
<dbReference type="EC" id="5.1.1.1" evidence="5"/>
<dbReference type="InterPro" id="IPR009006">
    <property type="entry name" value="Ala_racemase/Decarboxylase_C"/>
</dbReference>
<comment type="cofactor">
    <cofactor evidence="2 5 6">
        <name>pyridoxal 5'-phosphate</name>
        <dbReference type="ChEBI" id="CHEBI:597326"/>
    </cofactor>
</comment>
<comment type="similarity">
    <text evidence="5">Belongs to the alanine racemase family.</text>
</comment>
<dbReference type="SUPFAM" id="SSF50621">
    <property type="entry name" value="Alanine racemase C-terminal domain-like"/>
    <property type="match status" value="1"/>
</dbReference>
<dbReference type="InterPro" id="IPR020622">
    <property type="entry name" value="Ala_racemase_pyridoxalP-BS"/>
</dbReference>
<dbReference type="Gene3D" id="2.40.37.10">
    <property type="entry name" value="Lyase, Ornithine Decarboxylase, Chain A, domain 1"/>
    <property type="match status" value="1"/>
</dbReference>
<dbReference type="STRING" id="1423744.FC86_GL000412"/>
<evidence type="ECO:0000313" key="10">
    <source>
        <dbReference type="Proteomes" id="UP000051378"/>
    </source>
</evidence>
<dbReference type="Proteomes" id="UP000051378">
    <property type="component" value="Unassembled WGS sequence"/>
</dbReference>
<feature type="binding site" evidence="5 7">
    <location>
        <position position="317"/>
    </location>
    <ligand>
        <name>substrate</name>
    </ligand>
</feature>
<feature type="active site" description="Proton acceptor; specific for L-alanine" evidence="5">
    <location>
        <position position="270"/>
    </location>
</feature>
<dbReference type="Pfam" id="PF00842">
    <property type="entry name" value="Ala_racemase_C"/>
    <property type="match status" value="1"/>
</dbReference>
<feature type="active site" description="Proton acceptor; specific for D-alanine" evidence="5">
    <location>
        <position position="40"/>
    </location>
</feature>
<gene>
    <name evidence="9" type="ORF">FC86_GL000412</name>
</gene>
<keyword evidence="3 5" id="KW-0663">Pyridoxal phosphate</keyword>